<evidence type="ECO:0000313" key="3">
    <source>
        <dbReference type="Proteomes" id="UP000300142"/>
    </source>
</evidence>
<dbReference type="EMBL" id="BJCE01000017">
    <property type="protein sequence ID" value="GCL35770.1"/>
    <property type="molecule type" value="Genomic_DNA"/>
</dbReference>
<proteinExistence type="predicted"/>
<evidence type="ECO:0000259" key="1">
    <source>
        <dbReference type="Pfam" id="PF02223"/>
    </source>
</evidence>
<evidence type="ECO:0000313" key="2">
    <source>
        <dbReference type="EMBL" id="GCL35770.1"/>
    </source>
</evidence>
<gene>
    <name evidence="2" type="primary">tmk</name>
    <name evidence="2" type="ORF">SR1949_08680</name>
</gene>
<dbReference type="Gene3D" id="3.40.50.300">
    <property type="entry name" value="P-loop containing nucleotide triphosphate hydrolases"/>
    <property type="match status" value="1"/>
</dbReference>
<dbReference type="SUPFAM" id="SSF52540">
    <property type="entry name" value="P-loop containing nucleoside triphosphate hydrolases"/>
    <property type="match status" value="1"/>
</dbReference>
<keyword evidence="2" id="KW-0418">Kinase</keyword>
<accession>A0A479ZSW2</accession>
<reference evidence="3" key="1">
    <citation type="submission" date="2019-02" db="EMBL/GenBank/DDBJ databases">
        <title>Draft genome sequence of Sphaerospermopsis reniformis NIES-1949.</title>
        <authorList>
            <person name="Yamaguchi H."/>
            <person name="Suzuki S."/>
            <person name="Kawachi M."/>
        </authorList>
    </citation>
    <scope>NUCLEOTIDE SEQUENCE [LARGE SCALE GENOMIC DNA]</scope>
    <source>
        <strain evidence="3">NIES-1949</strain>
    </source>
</reference>
<dbReference type="InterPro" id="IPR027417">
    <property type="entry name" value="P-loop_NTPase"/>
</dbReference>
<dbReference type="GO" id="GO:0016301">
    <property type="term" value="F:kinase activity"/>
    <property type="evidence" value="ECO:0007669"/>
    <property type="project" value="UniProtKB-KW"/>
</dbReference>
<comment type="caution">
    <text evidence="2">The sequence shown here is derived from an EMBL/GenBank/DDBJ whole genome shotgun (WGS) entry which is preliminary data.</text>
</comment>
<keyword evidence="2" id="KW-0808">Transferase</keyword>
<sequence>MTKFPFLAFEGLDGAGKTTLAQLFAKQQNFHYYSSIPPELITLREQIATTKSPISTFHFYSLCNILRSCEYTLKLNDLGVVADRYVFSTLAYHSLLMKQDLSFYLKILQSEQKFLLPDVIVYVTASQSIINQRIIQRSQKVPMQWYGDKVSIEYNLDDSYKHIFGLVNIPIIQIDTTNSNPEQAYSNLCYELHKISESIPVIRSINFDVN</sequence>
<dbReference type="InterPro" id="IPR039430">
    <property type="entry name" value="Thymidylate_kin-like_dom"/>
</dbReference>
<dbReference type="AlphaFoldDB" id="A0A479ZSW2"/>
<name>A0A479ZSW2_9CYAN</name>
<protein>
    <submittedName>
        <fullName evidence="2">Thymidylate kinase</fullName>
    </submittedName>
</protein>
<organism evidence="2 3">
    <name type="scientific">Sphaerospermopsis reniformis</name>
    <dbReference type="NCBI Taxonomy" id="531300"/>
    <lineage>
        <taxon>Bacteria</taxon>
        <taxon>Bacillati</taxon>
        <taxon>Cyanobacteriota</taxon>
        <taxon>Cyanophyceae</taxon>
        <taxon>Nostocales</taxon>
        <taxon>Aphanizomenonaceae</taxon>
        <taxon>Sphaerospermopsis</taxon>
    </lineage>
</organism>
<keyword evidence="3" id="KW-1185">Reference proteome</keyword>
<dbReference type="Pfam" id="PF02223">
    <property type="entry name" value="Thymidylate_kin"/>
    <property type="match status" value="1"/>
</dbReference>
<dbReference type="Proteomes" id="UP000300142">
    <property type="component" value="Unassembled WGS sequence"/>
</dbReference>
<dbReference type="RefSeq" id="WP_096572914.1">
    <property type="nucleotide sequence ID" value="NZ_BJCE01000017.1"/>
</dbReference>
<feature type="domain" description="Thymidylate kinase-like" evidence="1">
    <location>
        <begin position="9"/>
        <end position="139"/>
    </location>
</feature>